<evidence type="ECO:0000313" key="3">
    <source>
        <dbReference type="Proteomes" id="UP000199820"/>
    </source>
</evidence>
<dbReference type="InterPro" id="IPR007044">
    <property type="entry name" value="Cyclodeamin/CycHdrlase"/>
</dbReference>
<accession>A0A1I0HYL1</accession>
<dbReference type="RefSeq" id="WP_074650375.1">
    <property type="nucleotide sequence ID" value="NZ_FOIL01000062.1"/>
</dbReference>
<evidence type="ECO:0000313" key="2">
    <source>
        <dbReference type="EMBL" id="SET89187.1"/>
    </source>
</evidence>
<organism evidence="2 3">
    <name type="scientific">[Clostridium] aminophilum</name>
    <dbReference type="NCBI Taxonomy" id="1526"/>
    <lineage>
        <taxon>Bacteria</taxon>
        <taxon>Bacillati</taxon>
        <taxon>Bacillota</taxon>
        <taxon>Clostridia</taxon>
        <taxon>Lachnospirales</taxon>
        <taxon>Lachnospiraceae</taxon>
    </lineage>
</organism>
<dbReference type="STRING" id="1526.SAMN02910262_00247"/>
<dbReference type="Pfam" id="PF04961">
    <property type="entry name" value="FTCD_C"/>
    <property type="match status" value="1"/>
</dbReference>
<reference evidence="2 3" key="1">
    <citation type="submission" date="2016-10" db="EMBL/GenBank/DDBJ databases">
        <authorList>
            <person name="de Groot N.N."/>
        </authorList>
    </citation>
    <scope>NUCLEOTIDE SEQUENCE [LARGE SCALE GENOMIC DNA]</scope>
    <source>
        <strain evidence="2 3">KH1P1</strain>
    </source>
</reference>
<dbReference type="OrthoDB" id="7959174at2"/>
<gene>
    <name evidence="2" type="ORF">SAMN04487771_10623</name>
</gene>
<sequence>MAELLKNMTVEGFADLTASDAPAPGGGSVSANAGALAAALAGMVANLTIGKKKYEEVEDEMKVLAEKADALRRELIEDIDKDSSSFNIYMEAIGMPKDTEEQKEARKAKMQEGLKAAAKVPMECAETAAKIFEISEAVVAKGNTNAVTDGLVSAMMARTAVIGALLNVKINLGSIKDEAFVAEYTAKIEKLEKTAIEEEKKILGMSDLSDKLY</sequence>
<dbReference type="eggNOG" id="COG3404">
    <property type="taxonomic scope" value="Bacteria"/>
</dbReference>
<dbReference type="GO" id="GO:0003824">
    <property type="term" value="F:catalytic activity"/>
    <property type="evidence" value="ECO:0007669"/>
    <property type="project" value="InterPro"/>
</dbReference>
<dbReference type="Proteomes" id="UP000199820">
    <property type="component" value="Unassembled WGS sequence"/>
</dbReference>
<keyword evidence="3" id="KW-1185">Reference proteome</keyword>
<evidence type="ECO:0000259" key="1">
    <source>
        <dbReference type="Pfam" id="PF04961"/>
    </source>
</evidence>
<dbReference type="InterPro" id="IPR036178">
    <property type="entry name" value="Formintransfe-cycloase-like_sf"/>
</dbReference>
<dbReference type="EMBL" id="FOIL01000062">
    <property type="protein sequence ID" value="SET89187.1"/>
    <property type="molecule type" value="Genomic_DNA"/>
</dbReference>
<dbReference type="Gene3D" id="1.20.120.680">
    <property type="entry name" value="Formiminotetrahydrofolate cyclodeaminase monomer, up-and-down helical bundle"/>
    <property type="match status" value="1"/>
</dbReference>
<proteinExistence type="predicted"/>
<dbReference type="SUPFAM" id="SSF101262">
    <property type="entry name" value="Methenyltetrahydrofolate cyclohydrolase-like"/>
    <property type="match status" value="1"/>
</dbReference>
<name>A0A1I0HYL1_9FIRM</name>
<protein>
    <submittedName>
        <fullName evidence="2">Formiminotetrahydrofolate cyclodeaminase</fullName>
    </submittedName>
</protein>
<dbReference type="AlphaFoldDB" id="A0A1I0HYL1"/>
<feature type="domain" description="Cyclodeaminase/cyclohydrolase" evidence="1">
    <location>
        <begin position="9"/>
        <end position="189"/>
    </location>
</feature>